<dbReference type="GO" id="GO:0003899">
    <property type="term" value="F:DNA-directed RNA polymerase activity"/>
    <property type="evidence" value="ECO:0007669"/>
    <property type="project" value="InterPro"/>
</dbReference>
<feature type="transmembrane region" description="Helical" evidence="7">
    <location>
        <begin position="563"/>
        <end position="593"/>
    </location>
</feature>
<evidence type="ECO:0000256" key="1">
    <source>
        <dbReference type="ARBA" id="ARBA00004123"/>
    </source>
</evidence>
<dbReference type="VEuPathDB" id="VectorBase:AMEM21_006729"/>
<evidence type="ECO:0000256" key="4">
    <source>
        <dbReference type="ARBA" id="ARBA00023163"/>
    </source>
</evidence>
<dbReference type="InterPro" id="IPR033901">
    <property type="entry name" value="RNAPI/III_AC40"/>
</dbReference>
<evidence type="ECO:0000256" key="7">
    <source>
        <dbReference type="SAM" id="Phobius"/>
    </source>
</evidence>
<dbReference type="InterPro" id="IPR011263">
    <property type="entry name" value="DNA-dir_RNA_pol_RpoA/D/Rpb3"/>
</dbReference>
<keyword evidence="10" id="KW-1185">Reference proteome</keyword>
<evidence type="ECO:0000256" key="6">
    <source>
        <dbReference type="ARBA" id="ARBA00025804"/>
    </source>
</evidence>
<sequence>MTTKPLLYLEEYKLKQDANDYGLADELWDFESFKRKLQIVVVRYDENELEFDMIGVSCAIANVFRRLMLSEVPSMAIEKVHIYNNTSIIQDEVLAHRLGLIPLRADPRMFEYKANETDPPSALDTLEFELKVKCTRKNKDSTEVTNNENMYKNHSIYSGQIKWVPIGNQATIYTEAAVGPIDDDILISKMRHGHEFDIKLFAVKGVGKDHAKFSPVATVSYRLLPDIKLNRPVAGNDARLLQKCFSPGVIEIAKDDEAYVKDARYDSCSRNVYRYPQLADAVTIARVRNHFIFTVESLGALKPEVIFVEAAKVLKKKCRILNASAPVVAVDPKPNPNRFPNASLPPATPLAPAFMPKKFVCPNGAPLPWSAPAKPVPAPDHSDVPAPVCLNETPKLTLPPITVENGVGPDEMLRANLSTALLPSFAPSPPSNTSVLSRSRQSFRSWGVKYCGVVSEFMCFSVSSTCCFRLIRSDSYFWISSMKYCSGSVFSNCSPAGVSCVRCAISAWRVMPDVSWRSILIAFWLLLTLFDSSASVLFRLLISLDTFDILRADERAMSEPIVFCFLMYSFRCSTVLMISCGTCDSFAFVLSLLPSTDLGWLAFMSTPPSPTVAGAAAMVVVAGAAVSVATVVVALAAPKRPPPTFPSPSVPVAPPAVAVAAVPKFSVGTANVDVVVAVAVVPADTLSPAPNGVAAVEVAPRPNDSGAAAVAVVAAGLPKLNPVAVGAVVVVAVAGAPKENPVAGAAAAVAVASGAAAAMLVVAAAGVPKEKAGADVVGVPNENPDILASGGQAEVGKRCTHKDGKFRFPGGTVSLFSSQKNEGKQALK</sequence>
<dbReference type="VEuPathDB" id="VectorBase:AMEM008114"/>
<dbReference type="GO" id="GO:0005666">
    <property type="term" value="C:RNA polymerase III complex"/>
    <property type="evidence" value="ECO:0007669"/>
    <property type="project" value="TreeGrafter"/>
</dbReference>
<evidence type="ECO:0000256" key="2">
    <source>
        <dbReference type="ARBA" id="ARBA00022083"/>
    </source>
</evidence>
<dbReference type="PANTHER" id="PTHR11800">
    <property type="entry name" value="DNA-DIRECTED RNA POLYMERASE"/>
    <property type="match status" value="1"/>
</dbReference>
<keyword evidence="3" id="KW-0240">DNA-directed RNA polymerase</keyword>
<organism evidence="9 10">
    <name type="scientific">Anopheles merus</name>
    <name type="common">Mosquito</name>
    <dbReference type="NCBI Taxonomy" id="30066"/>
    <lineage>
        <taxon>Eukaryota</taxon>
        <taxon>Metazoa</taxon>
        <taxon>Ecdysozoa</taxon>
        <taxon>Arthropoda</taxon>
        <taxon>Hexapoda</taxon>
        <taxon>Insecta</taxon>
        <taxon>Pterygota</taxon>
        <taxon>Neoptera</taxon>
        <taxon>Endopterygota</taxon>
        <taxon>Diptera</taxon>
        <taxon>Nematocera</taxon>
        <taxon>Culicoidea</taxon>
        <taxon>Culicidae</taxon>
        <taxon>Anophelinae</taxon>
        <taxon>Anopheles</taxon>
    </lineage>
</organism>
<proteinExistence type="inferred from homology"/>
<keyword evidence="7" id="KW-0812">Transmembrane</keyword>
<feature type="transmembrane region" description="Helical" evidence="7">
    <location>
        <begin position="742"/>
        <end position="765"/>
    </location>
</feature>
<keyword evidence="4" id="KW-0804">Transcription</keyword>
<dbReference type="InterPro" id="IPR036603">
    <property type="entry name" value="RBP11-like"/>
</dbReference>
<dbReference type="InterPro" id="IPR022842">
    <property type="entry name" value="RNAP_Rpo3/Rpb3/RPAC1"/>
</dbReference>
<dbReference type="STRING" id="30066.A0A182V380"/>
<dbReference type="GO" id="GO:0046983">
    <property type="term" value="F:protein dimerization activity"/>
    <property type="evidence" value="ECO:0007669"/>
    <property type="project" value="InterPro"/>
</dbReference>
<protein>
    <recommendedName>
        <fullName evidence="2">DNA-directed RNA polymerases I and III subunit RPAC1</fullName>
    </recommendedName>
</protein>
<dbReference type="InterPro" id="IPR050518">
    <property type="entry name" value="Rpo3/RPB3_RNA_Pol_subunit"/>
</dbReference>
<dbReference type="Gene3D" id="2.170.120.12">
    <property type="entry name" value="DNA-directed RNA polymerase, insert domain"/>
    <property type="match status" value="1"/>
</dbReference>
<dbReference type="InterPro" id="IPR011262">
    <property type="entry name" value="DNA-dir_RNA_pol_insert"/>
</dbReference>
<dbReference type="Pfam" id="PF01000">
    <property type="entry name" value="RNA_pol_A_bac"/>
    <property type="match status" value="1"/>
</dbReference>
<evidence type="ECO:0000259" key="8">
    <source>
        <dbReference type="SMART" id="SM00662"/>
    </source>
</evidence>
<feature type="transmembrane region" description="Helical" evidence="7">
    <location>
        <begin position="720"/>
        <end position="736"/>
    </location>
</feature>
<dbReference type="NCBIfam" id="NF001988">
    <property type="entry name" value="PRK00783.1"/>
    <property type="match status" value="1"/>
</dbReference>
<dbReference type="FunFam" id="2.170.120.12:FF:000003">
    <property type="entry name" value="Dna-directed rna polymerases i and iii subunit"/>
    <property type="match status" value="1"/>
</dbReference>
<dbReference type="SUPFAM" id="SSF55257">
    <property type="entry name" value="RBP11-like subunits of RNA polymerase"/>
    <property type="match status" value="1"/>
</dbReference>
<dbReference type="EnsemblMetazoa" id="AMEM008114-RA">
    <property type="protein sequence ID" value="AMEM008114-PA"/>
    <property type="gene ID" value="AMEM008114"/>
</dbReference>
<name>A0A182V380_ANOME</name>
<evidence type="ECO:0000256" key="3">
    <source>
        <dbReference type="ARBA" id="ARBA00022478"/>
    </source>
</evidence>
<dbReference type="SMART" id="SM00662">
    <property type="entry name" value="RPOLD"/>
    <property type="match status" value="1"/>
</dbReference>
<dbReference type="GO" id="GO:0006351">
    <property type="term" value="P:DNA-templated transcription"/>
    <property type="evidence" value="ECO:0007669"/>
    <property type="project" value="InterPro"/>
</dbReference>
<dbReference type="SUPFAM" id="SSF56553">
    <property type="entry name" value="Insert subdomain of RNA polymerase alpha subunit"/>
    <property type="match status" value="1"/>
</dbReference>
<dbReference type="PANTHER" id="PTHR11800:SF13">
    <property type="entry name" value="DNA-DIRECTED RNA POLYMERASES I AND III SUBUNIT RPAC1"/>
    <property type="match status" value="1"/>
</dbReference>
<dbReference type="Pfam" id="PF01193">
    <property type="entry name" value="RNA_pol_L"/>
    <property type="match status" value="1"/>
</dbReference>
<dbReference type="HAMAP" id="MF_00320">
    <property type="entry name" value="RNApol_arch_Rpo3"/>
    <property type="match status" value="1"/>
</dbReference>
<accession>A0A182V380</accession>
<evidence type="ECO:0000313" key="10">
    <source>
        <dbReference type="Proteomes" id="UP000075903"/>
    </source>
</evidence>
<feature type="domain" description="DNA-directed RNA polymerase RpoA/D/Rpb3-type" evidence="8">
    <location>
        <begin position="48"/>
        <end position="324"/>
    </location>
</feature>
<evidence type="ECO:0000313" key="9">
    <source>
        <dbReference type="EnsemblMetazoa" id="AMEM008114-PA"/>
    </source>
</evidence>
<dbReference type="InterPro" id="IPR036643">
    <property type="entry name" value="RNApol_insert_sf"/>
</dbReference>
<feature type="transmembrane region" description="Helical" evidence="7">
    <location>
        <begin position="613"/>
        <end position="637"/>
    </location>
</feature>
<dbReference type="Gene3D" id="3.30.1360.10">
    <property type="entry name" value="RNA polymerase, RBP11-like subunit"/>
    <property type="match status" value="1"/>
</dbReference>
<reference evidence="9" key="1">
    <citation type="submission" date="2020-05" db="UniProtKB">
        <authorList>
            <consortium name="EnsemblMetazoa"/>
        </authorList>
    </citation>
    <scope>IDENTIFICATION</scope>
    <source>
        <strain evidence="9">MAF</strain>
    </source>
</reference>
<keyword evidence="7" id="KW-1133">Transmembrane helix</keyword>
<dbReference type="GO" id="GO:0005736">
    <property type="term" value="C:RNA polymerase I complex"/>
    <property type="evidence" value="ECO:0007669"/>
    <property type="project" value="TreeGrafter"/>
</dbReference>
<comment type="similarity">
    <text evidence="6">Belongs to the archaeal Rpo3/eukaryotic RPB3 RNA polymerase subunit family.</text>
</comment>
<dbReference type="CDD" id="cd07032">
    <property type="entry name" value="RNAP_I_II_AC40"/>
    <property type="match status" value="1"/>
</dbReference>
<dbReference type="AlphaFoldDB" id="A0A182V380"/>
<evidence type="ECO:0000256" key="5">
    <source>
        <dbReference type="ARBA" id="ARBA00023242"/>
    </source>
</evidence>
<feature type="transmembrane region" description="Helical" evidence="7">
    <location>
        <begin position="519"/>
        <end position="542"/>
    </location>
</feature>
<dbReference type="Proteomes" id="UP000075903">
    <property type="component" value="Unassembled WGS sequence"/>
</dbReference>
<keyword evidence="7" id="KW-0472">Membrane</keyword>
<comment type="subcellular location">
    <subcellularLocation>
        <location evidence="1">Nucleus</location>
    </subcellularLocation>
</comment>
<keyword evidence="5" id="KW-0539">Nucleus</keyword>